<dbReference type="GeneID" id="19175689"/>
<proteinExistence type="predicted"/>
<comment type="caution">
    <text evidence="3">The sequence shown here is derived from an EMBL/GenBank/DDBJ whole genome shotgun (WGS) entry which is preliminary data.</text>
</comment>
<evidence type="ECO:0000313" key="3">
    <source>
        <dbReference type="EMBL" id="EXJ64737.1"/>
    </source>
</evidence>
<name>W9W9E7_9EURO</name>
<organism evidence="3 4">
    <name type="scientific">Cladophialophora yegresii CBS 114405</name>
    <dbReference type="NCBI Taxonomy" id="1182544"/>
    <lineage>
        <taxon>Eukaryota</taxon>
        <taxon>Fungi</taxon>
        <taxon>Dikarya</taxon>
        <taxon>Ascomycota</taxon>
        <taxon>Pezizomycotina</taxon>
        <taxon>Eurotiomycetes</taxon>
        <taxon>Chaetothyriomycetidae</taxon>
        <taxon>Chaetothyriales</taxon>
        <taxon>Herpotrichiellaceae</taxon>
        <taxon>Cladophialophora</taxon>
    </lineage>
</organism>
<dbReference type="VEuPathDB" id="FungiDB:A1O7_01075"/>
<feature type="compositionally biased region" description="Basic residues" evidence="1">
    <location>
        <begin position="568"/>
        <end position="578"/>
    </location>
</feature>
<evidence type="ECO:0000313" key="4">
    <source>
        <dbReference type="Proteomes" id="UP000019473"/>
    </source>
</evidence>
<feature type="region of interest" description="Disordered" evidence="1">
    <location>
        <begin position="559"/>
        <end position="583"/>
    </location>
</feature>
<evidence type="ECO:0000256" key="1">
    <source>
        <dbReference type="SAM" id="MobiDB-lite"/>
    </source>
</evidence>
<feature type="domain" description="Protein kinase" evidence="2">
    <location>
        <begin position="16"/>
        <end position="354"/>
    </location>
</feature>
<keyword evidence="4" id="KW-1185">Reference proteome</keyword>
<feature type="compositionally biased region" description="Low complexity" evidence="1">
    <location>
        <begin position="216"/>
        <end position="232"/>
    </location>
</feature>
<sequence>MSAQKYAVFFPEGDGYLFCRPLGNGMEGVTSIVRSITNNKNYVRKKTKPTSAKASHRDGIRCPEVELYEEFPKIPALVCSQDFNVLPKDHASYSDFKSTAMIFDYCNGGSLDRFFAVLERERILPPQALVLQLLDHLMEAVDFVHRYCEPPVIHQDVHEGNIFLHFPTPDSKLLDFLLGDFGLAGRAAEDLFEVSGNPVRRRMRDLASLQQEDDQAQQQFAARQAAGTPTAADKPPETRTRQVNRMFDDISNLYEIIHRSLVGRHQQPETAKYVALRLDFSDWLRELGKRYAARENIWPGTYNQWVDLHQYIRTWAEQARQQADKLPDLQWTRQDRYRDNVPPSDAQVAAHPWTFYNQHLPPEADQRLKAPWQHAPSPSVQLFETRQELLRQAAAVPGPWRIARVRTVATAAVLRVEAVEEHAFNLHVPRLSDNPWKLPNGRHVNADDVEMEDQLVATAVDGIGGIDTFIARSEALSLNAAVADELADDLFGVDEAWCARLARLAKQAVESTLQAEDAPPAAAVIQLAPQDAAAGAVAVSVAAATADGNLPVQPATQEAAATQLAPVARRRRPRRRQVRTGPNVTTRAMARREEMDKRRVTRSMARAAAVEAEAEAARKKRKV</sequence>
<dbReference type="HOGENOM" id="CLU_442110_0_0_1"/>
<dbReference type="STRING" id="1182544.W9W9E7"/>
<accession>W9W9E7</accession>
<dbReference type="OrthoDB" id="4159521at2759"/>
<dbReference type="Proteomes" id="UP000019473">
    <property type="component" value="Unassembled WGS sequence"/>
</dbReference>
<dbReference type="EMBL" id="AMGW01000001">
    <property type="protein sequence ID" value="EXJ64737.1"/>
    <property type="molecule type" value="Genomic_DNA"/>
</dbReference>
<dbReference type="eggNOG" id="ENOG502T1CP">
    <property type="taxonomic scope" value="Eukaryota"/>
</dbReference>
<dbReference type="GO" id="GO:0005524">
    <property type="term" value="F:ATP binding"/>
    <property type="evidence" value="ECO:0007669"/>
    <property type="project" value="InterPro"/>
</dbReference>
<dbReference type="PROSITE" id="PS50011">
    <property type="entry name" value="PROTEIN_KINASE_DOM"/>
    <property type="match status" value="1"/>
</dbReference>
<dbReference type="Pfam" id="PF00069">
    <property type="entry name" value="Pkinase"/>
    <property type="match status" value="1"/>
</dbReference>
<dbReference type="SUPFAM" id="SSF56112">
    <property type="entry name" value="Protein kinase-like (PK-like)"/>
    <property type="match status" value="1"/>
</dbReference>
<dbReference type="RefSeq" id="XP_007753304.1">
    <property type="nucleotide sequence ID" value="XM_007755114.1"/>
</dbReference>
<evidence type="ECO:0000259" key="2">
    <source>
        <dbReference type="PROSITE" id="PS50011"/>
    </source>
</evidence>
<dbReference type="AlphaFoldDB" id="W9W9E7"/>
<dbReference type="SMART" id="SM00220">
    <property type="entry name" value="S_TKc"/>
    <property type="match status" value="1"/>
</dbReference>
<feature type="region of interest" description="Disordered" evidence="1">
    <location>
        <begin position="208"/>
        <end position="238"/>
    </location>
</feature>
<dbReference type="InterPro" id="IPR000719">
    <property type="entry name" value="Prot_kinase_dom"/>
</dbReference>
<dbReference type="Gene3D" id="1.10.510.10">
    <property type="entry name" value="Transferase(Phosphotransferase) domain 1"/>
    <property type="match status" value="1"/>
</dbReference>
<gene>
    <name evidence="3" type="ORF">A1O7_01075</name>
</gene>
<dbReference type="GO" id="GO:0004672">
    <property type="term" value="F:protein kinase activity"/>
    <property type="evidence" value="ECO:0007669"/>
    <property type="project" value="InterPro"/>
</dbReference>
<protein>
    <recommendedName>
        <fullName evidence="2">Protein kinase domain-containing protein</fullName>
    </recommendedName>
</protein>
<reference evidence="3 4" key="1">
    <citation type="submission" date="2013-03" db="EMBL/GenBank/DDBJ databases">
        <title>The Genome Sequence of Cladophialophora yegresii CBS 114405.</title>
        <authorList>
            <consortium name="The Broad Institute Genomics Platform"/>
            <person name="Cuomo C."/>
            <person name="de Hoog S."/>
            <person name="Gorbushina A."/>
            <person name="Walker B."/>
            <person name="Young S.K."/>
            <person name="Zeng Q."/>
            <person name="Gargeya S."/>
            <person name="Fitzgerald M."/>
            <person name="Haas B."/>
            <person name="Abouelleil A."/>
            <person name="Allen A.W."/>
            <person name="Alvarado L."/>
            <person name="Arachchi H.M."/>
            <person name="Berlin A.M."/>
            <person name="Chapman S.B."/>
            <person name="Gainer-Dewar J."/>
            <person name="Goldberg J."/>
            <person name="Griggs A."/>
            <person name="Gujja S."/>
            <person name="Hansen M."/>
            <person name="Howarth C."/>
            <person name="Imamovic A."/>
            <person name="Ireland A."/>
            <person name="Larimer J."/>
            <person name="McCowan C."/>
            <person name="Murphy C."/>
            <person name="Pearson M."/>
            <person name="Poon T.W."/>
            <person name="Priest M."/>
            <person name="Roberts A."/>
            <person name="Saif S."/>
            <person name="Shea T."/>
            <person name="Sisk P."/>
            <person name="Sykes S."/>
            <person name="Wortman J."/>
            <person name="Nusbaum C."/>
            <person name="Birren B."/>
        </authorList>
    </citation>
    <scope>NUCLEOTIDE SEQUENCE [LARGE SCALE GENOMIC DNA]</scope>
    <source>
        <strain evidence="3 4">CBS 114405</strain>
    </source>
</reference>
<dbReference type="InterPro" id="IPR011009">
    <property type="entry name" value="Kinase-like_dom_sf"/>
</dbReference>